<evidence type="ECO:0000259" key="4">
    <source>
        <dbReference type="PROSITE" id="PS50102"/>
    </source>
</evidence>
<dbReference type="InterPro" id="IPR044783">
    <property type="entry name" value="PHYL"/>
</dbReference>
<evidence type="ECO:0000256" key="3">
    <source>
        <dbReference type="SAM" id="Phobius"/>
    </source>
</evidence>
<feature type="compositionally biased region" description="Basic and acidic residues" evidence="2">
    <location>
        <begin position="411"/>
        <end position="424"/>
    </location>
</feature>
<dbReference type="PANTHER" id="PTHR47461">
    <property type="entry name" value="PHYTOLONGIN PHYL1.2"/>
    <property type="match status" value="1"/>
</dbReference>
<organism evidence="5 6">
    <name type="scientific">Sorghum bicolor</name>
    <name type="common">Sorghum</name>
    <name type="synonym">Sorghum vulgare</name>
    <dbReference type="NCBI Taxonomy" id="4558"/>
    <lineage>
        <taxon>Eukaryota</taxon>
        <taxon>Viridiplantae</taxon>
        <taxon>Streptophyta</taxon>
        <taxon>Embryophyta</taxon>
        <taxon>Tracheophyta</taxon>
        <taxon>Spermatophyta</taxon>
        <taxon>Magnoliopsida</taxon>
        <taxon>Liliopsida</taxon>
        <taxon>Poales</taxon>
        <taxon>Poaceae</taxon>
        <taxon>PACMAD clade</taxon>
        <taxon>Panicoideae</taxon>
        <taxon>Andropogonodae</taxon>
        <taxon>Andropogoneae</taxon>
        <taxon>Sorghinae</taxon>
        <taxon>Sorghum</taxon>
    </lineage>
</organism>
<feature type="domain" description="RRM" evidence="4">
    <location>
        <begin position="7"/>
        <end position="86"/>
    </location>
</feature>
<feature type="compositionally biased region" description="Polar residues" evidence="2">
    <location>
        <begin position="396"/>
        <end position="405"/>
    </location>
</feature>
<dbReference type="EMBL" id="CM000762">
    <property type="protein sequence ID" value="OQU87973.1"/>
    <property type="molecule type" value="Genomic_DNA"/>
</dbReference>
<reference evidence="6" key="2">
    <citation type="journal article" date="2018" name="Plant J.">
        <title>The Sorghum bicolor reference genome: improved assembly, gene annotations, a transcriptome atlas, and signatures of genome organization.</title>
        <authorList>
            <person name="McCormick R.F."/>
            <person name="Truong S.K."/>
            <person name="Sreedasyam A."/>
            <person name="Jenkins J."/>
            <person name="Shu S."/>
            <person name="Sims D."/>
            <person name="Kennedy M."/>
            <person name="Amirebrahimi M."/>
            <person name="Weers B.D."/>
            <person name="McKinley B."/>
            <person name="Mattison A."/>
            <person name="Morishige D.T."/>
            <person name="Grimwood J."/>
            <person name="Schmutz J."/>
            <person name="Mullet J.E."/>
        </authorList>
    </citation>
    <scope>NUCLEOTIDE SEQUENCE [LARGE SCALE GENOMIC DNA]</scope>
    <source>
        <strain evidence="6">cv. BTx623</strain>
    </source>
</reference>
<keyword evidence="3" id="KW-0472">Membrane</keyword>
<accession>A0A1W0W0T9</accession>
<dbReference type="SUPFAM" id="SSF54928">
    <property type="entry name" value="RNA-binding domain, RBD"/>
    <property type="match status" value="1"/>
</dbReference>
<reference evidence="5 6" key="1">
    <citation type="journal article" date="2009" name="Nature">
        <title>The Sorghum bicolor genome and the diversification of grasses.</title>
        <authorList>
            <person name="Paterson A.H."/>
            <person name="Bowers J.E."/>
            <person name="Bruggmann R."/>
            <person name="Dubchak I."/>
            <person name="Grimwood J."/>
            <person name="Gundlach H."/>
            <person name="Haberer G."/>
            <person name="Hellsten U."/>
            <person name="Mitros T."/>
            <person name="Poliakov A."/>
            <person name="Schmutz J."/>
            <person name="Spannagl M."/>
            <person name="Tang H."/>
            <person name="Wang X."/>
            <person name="Wicker T."/>
            <person name="Bharti A.K."/>
            <person name="Chapman J."/>
            <person name="Feltus F.A."/>
            <person name="Gowik U."/>
            <person name="Grigoriev I.V."/>
            <person name="Lyons E."/>
            <person name="Maher C.A."/>
            <person name="Martis M."/>
            <person name="Narechania A."/>
            <person name="Otillar R.P."/>
            <person name="Penning B.W."/>
            <person name="Salamov A.A."/>
            <person name="Wang Y."/>
            <person name="Zhang L."/>
            <person name="Carpita N.C."/>
            <person name="Freeling M."/>
            <person name="Gingle A.R."/>
            <person name="Hash C.T."/>
            <person name="Keller B."/>
            <person name="Klein P."/>
            <person name="Kresovich S."/>
            <person name="McCann M.C."/>
            <person name="Ming R."/>
            <person name="Peterson D.G."/>
            <person name="Mehboob-ur-Rahman"/>
            <person name="Ware D."/>
            <person name="Westhoff P."/>
            <person name="Mayer K.F."/>
            <person name="Messing J."/>
            <person name="Rokhsar D.S."/>
        </authorList>
    </citation>
    <scope>NUCLEOTIDE SEQUENCE [LARGE SCALE GENOMIC DNA]</scope>
    <source>
        <strain evidence="6">cv. BTx623</strain>
    </source>
</reference>
<dbReference type="Gramene" id="OQU87973">
    <property type="protein sequence ID" value="OQU87973"/>
    <property type="gene ID" value="SORBI_3003G374850"/>
</dbReference>
<dbReference type="OMA" id="LDPCIAT"/>
<dbReference type="InterPro" id="IPR035979">
    <property type="entry name" value="RBD_domain_sf"/>
</dbReference>
<name>A0A1W0W0T9_SORBI</name>
<dbReference type="InterPro" id="IPR012677">
    <property type="entry name" value="Nucleotide-bd_a/b_plait_sf"/>
</dbReference>
<evidence type="ECO:0000313" key="6">
    <source>
        <dbReference type="Proteomes" id="UP000000768"/>
    </source>
</evidence>
<dbReference type="STRING" id="4558.A0A1W0W0T9"/>
<dbReference type="Gene3D" id="3.30.450.50">
    <property type="entry name" value="Longin domain"/>
    <property type="match status" value="1"/>
</dbReference>
<keyword evidence="1" id="KW-0694">RNA-binding</keyword>
<gene>
    <name evidence="5" type="ORF">SORBI_3003G374850</name>
</gene>
<keyword evidence="3" id="KW-1133">Transmembrane helix</keyword>
<sequence>MARNPGCTVFIGNLDEKLSERVLYEILIQAGHVVDLHVPSDKESNSRKGYAFAEYETEEIAQYAVRLFSGLVRINGKTLKFVIAGHDKPSSNDNNSVMLNPVPSSNGNNPVMPKLNPIPLPKQTQILHCCDMPVSRTPAYPVLYQVDQYTAMASSILVRGKKRWLLRAYHFFKDVYRTEELVSNSPDPKLFYSGMRTAYSRIKLLSSFCAPWRLLQGQNHTSSHESEWYSYQGPHTRRVPMEVEGDGTAGAGDGGVDDVFFCVAATTRGNRNNISYFHTNAVGEDAESALTLAALCLDHAPEHHRWHHHTVDGARTFAFLSADDGRTYFAAADPTPGAAEVVRFLERVRDACDAAPRKRLREEAVAPVARQFARTLRGVAGPSSGVADAELPEASLQAQEPSTPLQALASEKGEERQRAGERRRALQPGESALPGWRSWSRHATVVIVVDVVLCLVLFAVWMGVCKGFRCLTR</sequence>
<dbReference type="PROSITE" id="PS50102">
    <property type="entry name" value="RRM"/>
    <property type="match status" value="1"/>
</dbReference>
<evidence type="ECO:0000256" key="2">
    <source>
        <dbReference type="SAM" id="MobiDB-lite"/>
    </source>
</evidence>
<dbReference type="Gene3D" id="3.30.70.330">
    <property type="match status" value="1"/>
</dbReference>
<keyword evidence="3" id="KW-0812">Transmembrane</keyword>
<protein>
    <recommendedName>
        <fullName evidence="4">RRM domain-containing protein</fullName>
    </recommendedName>
</protein>
<dbReference type="PANTHER" id="PTHR47461:SF7">
    <property type="entry name" value="PHYTOLONGIN PHYL1.1"/>
    <property type="match status" value="1"/>
</dbReference>
<dbReference type="AlphaFoldDB" id="A0A1W0W0T9"/>
<dbReference type="Pfam" id="PF00076">
    <property type="entry name" value="RRM_1"/>
    <property type="match status" value="1"/>
</dbReference>
<dbReference type="SMART" id="SM00360">
    <property type="entry name" value="RRM"/>
    <property type="match status" value="1"/>
</dbReference>
<evidence type="ECO:0000256" key="1">
    <source>
        <dbReference type="PROSITE-ProRule" id="PRU00176"/>
    </source>
</evidence>
<feature type="region of interest" description="Disordered" evidence="2">
    <location>
        <begin position="393"/>
        <end position="427"/>
    </location>
</feature>
<proteinExistence type="predicted"/>
<dbReference type="InParanoid" id="A0A1W0W0T9"/>
<dbReference type="Proteomes" id="UP000000768">
    <property type="component" value="Chromosome 3"/>
</dbReference>
<dbReference type="GO" id="GO:0003723">
    <property type="term" value="F:RNA binding"/>
    <property type="evidence" value="ECO:0007669"/>
    <property type="project" value="UniProtKB-UniRule"/>
</dbReference>
<dbReference type="InterPro" id="IPR000504">
    <property type="entry name" value="RRM_dom"/>
</dbReference>
<feature type="transmembrane region" description="Helical" evidence="3">
    <location>
        <begin position="443"/>
        <end position="464"/>
    </location>
</feature>
<evidence type="ECO:0000313" key="5">
    <source>
        <dbReference type="EMBL" id="OQU87973.1"/>
    </source>
</evidence>
<dbReference type="GO" id="GO:0016020">
    <property type="term" value="C:membrane"/>
    <property type="evidence" value="ECO:0007669"/>
    <property type="project" value="InterPro"/>
</dbReference>
<keyword evidence="6" id="KW-1185">Reference proteome</keyword>